<gene>
    <name evidence="1" type="ORF">J4D97_15950</name>
</gene>
<dbReference type="Proteomes" id="UP000670527">
    <property type="component" value="Unassembled WGS sequence"/>
</dbReference>
<evidence type="ECO:0000313" key="1">
    <source>
        <dbReference type="EMBL" id="MBO3272151.1"/>
    </source>
</evidence>
<accession>A0ABS3TER6</accession>
<proteinExistence type="predicted"/>
<protein>
    <submittedName>
        <fullName evidence="1">Uncharacterized protein</fullName>
    </submittedName>
</protein>
<dbReference type="RefSeq" id="WP_208308419.1">
    <property type="nucleotide sequence ID" value="NZ_JAGETX010000009.1"/>
</dbReference>
<name>A0ABS3TER6_9BACT</name>
<keyword evidence="2" id="KW-1185">Reference proteome</keyword>
<sequence>MCTTLNLTPPDGSTPRPASVAVDTANLALDGAETFRSMATSPLSGVEKVRRALATGTVNELIITVAVPNRDLESMICFVAGDDFDGVALEQGGDYFIIGLDNSVTPSGWVELSQDKELGGDGSRVLIELPGKEFTVGVEWRNGDFFEPFTVQEFEQGLKDYEHLY</sequence>
<comment type="caution">
    <text evidence="1">The sequence shown here is derived from an EMBL/GenBank/DDBJ whole genome shotgun (WGS) entry which is preliminary data.</text>
</comment>
<evidence type="ECO:0000313" key="2">
    <source>
        <dbReference type="Proteomes" id="UP000670527"/>
    </source>
</evidence>
<organism evidence="1 2">
    <name type="scientific">Hymenobacter defluvii</name>
    <dbReference type="NCBI Taxonomy" id="2054411"/>
    <lineage>
        <taxon>Bacteria</taxon>
        <taxon>Pseudomonadati</taxon>
        <taxon>Bacteroidota</taxon>
        <taxon>Cytophagia</taxon>
        <taxon>Cytophagales</taxon>
        <taxon>Hymenobacteraceae</taxon>
        <taxon>Hymenobacter</taxon>
    </lineage>
</organism>
<dbReference type="EMBL" id="JAGETX010000009">
    <property type="protein sequence ID" value="MBO3272151.1"/>
    <property type="molecule type" value="Genomic_DNA"/>
</dbReference>
<reference evidence="1 2" key="1">
    <citation type="submission" date="2021-03" db="EMBL/GenBank/DDBJ databases">
        <authorList>
            <person name="Kim M.K."/>
        </authorList>
    </citation>
    <scope>NUCLEOTIDE SEQUENCE [LARGE SCALE GENOMIC DNA]</scope>
    <source>
        <strain evidence="1 2">BT507</strain>
    </source>
</reference>